<evidence type="ECO:0000313" key="1">
    <source>
        <dbReference type="EMBL" id="KAJ8005413.1"/>
    </source>
</evidence>
<protein>
    <submittedName>
        <fullName evidence="1">Uncharacterized protein</fullName>
    </submittedName>
</protein>
<gene>
    <name evidence="1" type="ORF">DPEC_G00146400</name>
</gene>
<comment type="caution">
    <text evidence="1">The sequence shown here is derived from an EMBL/GenBank/DDBJ whole genome shotgun (WGS) entry which is preliminary data.</text>
</comment>
<proteinExistence type="predicted"/>
<reference evidence="1" key="1">
    <citation type="submission" date="2021-05" db="EMBL/GenBank/DDBJ databases">
        <authorList>
            <person name="Pan Q."/>
            <person name="Jouanno E."/>
            <person name="Zahm M."/>
            <person name="Klopp C."/>
            <person name="Cabau C."/>
            <person name="Louis A."/>
            <person name="Berthelot C."/>
            <person name="Parey E."/>
            <person name="Roest Crollius H."/>
            <person name="Montfort J."/>
            <person name="Robinson-Rechavi M."/>
            <person name="Bouchez O."/>
            <person name="Lampietro C."/>
            <person name="Lopez Roques C."/>
            <person name="Donnadieu C."/>
            <person name="Postlethwait J."/>
            <person name="Bobe J."/>
            <person name="Dillon D."/>
            <person name="Chandos A."/>
            <person name="von Hippel F."/>
            <person name="Guiguen Y."/>
        </authorList>
    </citation>
    <scope>NUCLEOTIDE SEQUENCE</scope>
    <source>
        <strain evidence="1">YG-Jan2019</strain>
    </source>
</reference>
<keyword evidence="2" id="KW-1185">Reference proteome</keyword>
<accession>A0ACC2GNU5</accession>
<sequence>MSHAHKPWPLPWETTRRRFTATQALEQILPFEDEGPEEDMSEEEDTEADDNDETYLSKNGKFTWFSVPCRARQRSPARGRHKAAAGPTAQNAGPRPGRHGVQEQARAAARSILDFNRNKGGMDNLDKVIGTYSCRRMTVRWPLAVFHNILDAYGARYAPTGCPASATRGVCSWSAWASRSSKGAPPCRAENLLRALNRDRGTL</sequence>
<evidence type="ECO:0000313" key="2">
    <source>
        <dbReference type="Proteomes" id="UP001157502"/>
    </source>
</evidence>
<name>A0ACC2GNU5_DALPE</name>
<dbReference type="Proteomes" id="UP001157502">
    <property type="component" value="Chromosome 11"/>
</dbReference>
<dbReference type="EMBL" id="CM055738">
    <property type="protein sequence ID" value="KAJ8005413.1"/>
    <property type="molecule type" value="Genomic_DNA"/>
</dbReference>
<organism evidence="1 2">
    <name type="scientific">Dallia pectoralis</name>
    <name type="common">Alaska blackfish</name>
    <dbReference type="NCBI Taxonomy" id="75939"/>
    <lineage>
        <taxon>Eukaryota</taxon>
        <taxon>Metazoa</taxon>
        <taxon>Chordata</taxon>
        <taxon>Craniata</taxon>
        <taxon>Vertebrata</taxon>
        <taxon>Euteleostomi</taxon>
        <taxon>Actinopterygii</taxon>
        <taxon>Neopterygii</taxon>
        <taxon>Teleostei</taxon>
        <taxon>Protacanthopterygii</taxon>
        <taxon>Esociformes</taxon>
        <taxon>Umbridae</taxon>
        <taxon>Dallia</taxon>
    </lineage>
</organism>